<feature type="domain" description="Phage head morphogenesis" evidence="1">
    <location>
        <begin position="164"/>
        <end position="282"/>
    </location>
</feature>
<proteinExistence type="predicted"/>
<dbReference type="InterPro" id="IPR036397">
    <property type="entry name" value="RNaseH_sf"/>
</dbReference>
<comment type="caution">
    <text evidence="2">The sequence shown here is derived from an EMBL/GenBank/DDBJ whole genome shotgun (WGS) entry which is preliminary data.</text>
</comment>
<dbReference type="EMBL" id="AJWZ01005285">
    <property type="protein sequence ID" value="EKC62999.1"/>
    <property type="molecule type" value="Genomic_DNA"/>
</dbReference>
<accession>K1T614</accession>
<evidence type="ECO:0000259" key="1">
    <source>
        <dbReference type="Pfam" id="PF04233"/>
    </source>
</evidence>
<name>K1T614_9ZZZZ</name>
<dbReference type="InterPro" id="IPR006528">
    <property type="entry name" value="Phage_head_morphogenesis_dom"/>
</dbReference>
<reference evidence="2" key="1">
    <citation type="journal article" date="2013" name="Environ. Microbiol.">
        <title>Microbiota from the distal guts of lean and obese adolescents exhibit partial functional redundancy besides clear differences in community structure.</title>
        <authorList>
            <person name="Ferrer M."/>
            <person name="Ruiz A."/>
            <person name="Lanza F."/>
            <person name="Haange S.B."/>
            <person name="Oberbach A."/>
            <person name="Till H."/>
            <person name="Bargiela R."/>
            <person name="Campoy C."/>
            <person name="Segura M.T."/>
            <person name="Richter M."/>
            <person name="von Bergen M."/>
            <person name="Seifert J."/>
            <person name="Suarez A."/>
        </authorList>
    </citation>
    <scope>NUCLEOTIDE SEQUENCE</scope>
</reference>
<dbReference type="AlphaFoldDB" id="K1T614"/>
<evidence type="ECO:0000313" key="2">
    <source>
        <dbReference type="EMBL" id="EKC62999.1"/>
    </source>
</evidence>
<dbReference type="Pfam" id="PF04233">
    <property type="entry name" value="Phage_Mu_F"/>
    <property type="match status" value="1"/>
</dbReference>
<dbReference type="Gene3D" id="3.30.420.10">
    <property type="entry name" value="Ribonuclease H-like superfamily/Ribonuclease H"/>
    <property type="match status" value="1"/>
</dbReference>
<gene>
    <name evidence="2" type="ORF">OBE_07692</name>
</gene>
<dbReference type="GO" id="GO:0003676">
    <property type="term" value="F:nucleic acid binding"/>
    <property type="evidence" value="ECO:0007669"/>
    <property type="project" value="InterPro"/>
</dbReference>
<protein>
    <submittedName>
        <fullName evidence="2">Minor head protein</fullName>
    </submittedName>
</protein>
<sequence length="304" mass="34598">MTDVERNDLREAALQMRIKAMYQEALDIATERLKDFLRKKQQVDEGKIKPPAYYDTPEKVEQWKAGFVRELIRQYRVEEVIMEEICKAGKRATADIRNTMGDVYADSLGEAQTVIEAQADRAGVKVSFAQPNKREIKAIFAAHETAFTKLAYKNLGQNTEIRHKLQNALALSSTLGEDRKKLMNRISDITGQSEWQARRVAQTERTRSQSQASYAASQEAADQGVTVYNKWFCRFQNSREAHMARHGKMAKQGECFPNSNIRFPGDPNGSAAETINCYCMIMPKVILSTEYVDADGNIRKKEKK</sequence>
<organism evidence="2">
    <name type="scientific">human gut metagenome</name>
    <dbReference type="NCBI Taxonomy" id="408170"/>
    <lineage>
        <taxon>unclassified sequences</taxon>
        <taxon>metagenomes</taxon>
        <taxon>organismal metagenomes</taxon>
    </lineage>
</organism>